<dbReference type="InterPro" id="IPR029058">
    <property type="entry name" value="AB_hydrolase_fold"/>
</dbReference>
<reference evidence="6" key="1">
    <citation type="submission" date="2009-12" db="EMBL/GenBank/DDBJ databases">
        <authorList>
            <person name="Weinstock G."/>
            <person name="Sodergren E."/>
            <person name="Clifton S."/>
            <person name="Fulton L."/>
            <person name="Fulton B."/>
            <person name="Courtney L."/>
            <person name="Fronick C."/>
            <person name="Harrison M."/>
            <person name="Strong C."/>
            <person name="Farmer C."/>
            <person name="Delahaunty K."/>
            <person name="Markovic C."/>
            <person name="Hall O."/>
            <person name="Minx P."/>
            <person name="Tomlinson C."/>
            <person name="Mitreva M."/>
            <person name="Nelson J."/>
            <person name="Hou S."/>
            <person name="Wollam A."/>
            <person name="Pepin K.H."/>
            <person name="Johnson M."/>
            <person name="Bhonagiri V."/>
            <person name="Nash W.E."/>
            <person name="Warren W."/>
            <person name="Chinwalla A."/>
            <person name="Mardis E.R."/>
            <person name="Wilson R.K."/>
        </authorList>
    </citation>
    <scope>NUCLEOTIDE SEQUENCE [LARGE SCALE GENOMIC DNA]</scope>
    <source>
        <strain evidence="6">DSM 15176</strain>
    </source>
</reference>
<evidence type="ECO:0000313" key="7">
    <source>
        <dbReference type="Proteomes" id="UP000003438"/>
    </source>
</evidence>
<evidence type="ECO:0000256" key="1">
    <source>
        <dbReference type="ARBA" id="ARBA00022801"/>
    </source>
</evidence>
<dbReference type="HOGENOM" id="CLU_794368_0_0_9"/>
<feature type="domain" description="AB hydrolase-1" evidence="5">
    <location>
        <begin position="102"/>
        <end position="213"/>
    </location>
</feature>
<keyword evidence="4" id="KW-0812">Transmembrane</keyword>
<protein>
    <recommendedName>
        <fullName evidence="5">AB hydrolase-1 domain-containing protein</fullName>
    </recommendedName>
</protein>
<organism evidence="6 7">
    <name type="scientific">Subdoligranulum variabile DSM 15176</name>
    <dbReference type="NCBI Taxonomy" id="411471"/>
    <lineage>
        <taxon>Bacteria</taxon>
        <taxon>Bacillati</taxon>
        <taxon>Bacillota</taxon>
        <taxon>Clostridia</taxon>
        <taxon>Eubacteriales</taxon>
        <taxon>Oscillospiraceae</taxon>
        <taxon>Subdoligranulum</taxon>
    </lineage>
</organism>
<keyword evidence="4" id="KW-1133">Transmembrane helix</keyword>
<dbReference type="AlphaFoldDB" id="D1PRB4"/>
<feature type="transmembrane region" description="Helical" evidence="4">
    <location>
        <begin position="48"/>
        <end position="68"/>
    </location>
</feature>
<evidence type="ECO:0000256" key="3">
    <source>
        <dbReference type="SAM" id="MobiDB-lite"/>
    </source>
</evidence>
<dbReference type="STRING" id="411471.SUBVAR_06943"/>
<proteinExistence type="inferred from homology"/>
<feature type="region of interest" description="Disordered" evidence="3">
    <location>
        <begin position="16"/>
        <end position="38"/>
    </location>
</feature>
<gene>
    <name evidence="6" type="ORF">SUBVAR_06943</name>
</gene>
<dbReference type="InterPro" id="IPR050261">
    <property type="entry name" value="FrsA_esterase"/>
</dbReference>
<dbReference type="PANTHER" id="PTHR22946:SF9">
    <property type="entry name" value="POLYKETIDE TRANSFERASE AF380"/>
    <property type="match status" value="1"/>
</dbReference>
<dbReference type="eggNOG" id="COG1073">
    <property type="taxonomic scope" value="Bacteria"/>
</dbReference>
<keyword evidence="7" id="KW-1185">Reference proteome</keyword>
<evidence type="ECO:0000256" key="2">
    <source>
        <dbReference type="ARBA" id="ARBA00038115"/>
    </source>
</evidence>
<comment type="caution">
    <text evidence="6">The sequence shown here is derived from an EMBL/GenBank/DDBJ whole genome shotgun (WGS) entry which is preliminary data.</text>
</comment>
<dbReference type="GO" id="GO:0052689">
    <property type="term" value="F:carboxylic ester hydrolase activity"/>
    <property type="evidence" value="ECO:0007669"/>
    <property type="project" value="UniProtKB-ARBA"/>
</dbReference>
<name>D1PRB4_9FIRM</name>
<evidence type="ECO:0000259" key="5">
    <source>
        <dbReference type="Pfam" id="PF00561"/>
    </source>
</evidence>
<evidence type="ECO:0000313" key="6">
    <source>
        <dbReference type="EMBL" id="EFB74757.1"/>
    </source>
</evidence>
<keyword evidence="4" id="KW-0472">Membrane</keyword>
<dbReference type="Proteomes" id="UP000003438">
    <property type="component" value="Unassembled WGS sequence"/>
</dbReference>
<comment type="similarity">
    <text evidence="2">Belongs to the AB hydrolase superfamily. FUS2 hydrolase family.</text>
</comment>
<dbReference type="Gene3D" id="3.40.50.1820">
    <property type="entry name" value="alpha/beta hydrolase"/>
    <property type="match status" value="1"/>
</dbReference>
<dbReference type="Pfam" id="PF00561">
    <property type="entry name" value="Abhydrolase_1"/>
    <property type="match status" value="1"/>
</dbReference>
<dbReference type="InterPro" id="IPR000073">
    <property type="entry name" value="AB_hydrolase_1"/>
</dbReference>
<dbReference type="EMBL" id="ACBY02000057">
    <property type="protein sequence ID" value="EFB74757.1"/>
    <property type="molecule type" value="Genomic_DNA"/>
</dbReference>
<keyword evidence="1" id="KW-0378">Hydrolase</keyword>
<sequence length="349" mass="36791">MVLFLQEKNIDTPPLDKGGGIRFNGGTTNLRPKEGTMNRKKQRHAMRILWLCIAVLALCAAAALALLLPVPAAKTVQIPGDRGDIPATVQMPSGLSRAGEVPVVVLCHGFTGNREGDGHFAPLADDLAQRGIATVRLDVAGCGDSTEPYTAYTLANMAADVNAAITWMQQEYGAHGPVALVGHSMGGRLASLYPQISARQGYAPVSALVLWSPANGTGLQGLEFLNIEDFSQVEALAAEAKANGQVGTRWGVEISAAFVEEMEQSDPNAALREAGLPVLLTYSGQDTVLSANTIAETEAAVASLPGSTVLTEPFAQGNHNYQNEDETVNAQLDEDLRTATADFLSAALR</sequence>
<dbReference type="PANTHER" id="PTHR22946">
    <property type="entry name" value="DIENELACTONE HYDROLASE DOMAIN-CONTAINING PROTEIN-RELATED"/>
    <property type="match status" value="1"/>
</dbReference>
<dbReference type="SUPFAM" id="SSF53474">
    <property type="entry name" value="alpha/beta-Hydrolases"/>
    <property type="match status" value="1"/>
</dbReference>
<accession>D1PRB4</accession>
<evidence type="ECO:0000256" key="4">
    <source>
        <dbReference type="SAM" id="Phobius"/>
    </source>
</evidence>